<proteinExistence type="predicted"/>
<reference evidence="1 2" key="1">
    <citation type="submission" date="2021-06" db="EMBL/GenBank/DDBJ databases">
        <title>Caerostris extrusa draft genome.</title>
        <authorList>
            <person name="Kono N."/>
            <person name="Arakawa K."/>
        </authorList>
    </citation>
    <scope>NUCLEOTIDE SEQUENCE [LARGE SCALE GENOMIC DNA]</scope>
</reference>
<sequence>MKAHTFDMTLNLSACRKMARHFESETLIIITLYVKTRHLSPIRQIIVPPLHLPKKKDGIWRHCEDHQILNALTQVDVCHTSPS</sequence>
<evidence type="ECO:0000313" key="1">
    <source>
        <dbReference type="EMBL" id="GIX79602.1"/>
    </source>
</evidence>
<dbReference type="Proteomes" id="UP001054945">
    <property type="component" value="Unassembled WGS sequence"/>
</dbReference>
<organism evidence="1 2">
    <name type="scientific">Caerostris extrusa</name>
    <name type="common">Bark spider</name>
    <name type="synonym">Caerostris bankana</name>
    <dbReference type="NCBI Taxonomy" id="172846"/>
    <lineage>
        <taxon>Eukaryota</taxon>
        <taxon>Metazoa</taxon>
        <taxon>Ecdysozoa</taxon>
        <taxon>Arthropoda</taxon>
        <taxon>Chelicerata</taxon>
        <taxon>Arachnida</taxon>
        <taxon>Araneae</taxon>
        <taxon>Araneomorphae</taxon>
        <taxon>Entelegynae</taxon>
        <taxon>Araneoidea</taxon>
        <taxon>Araneidae</taxon>
        <taxon>Caerostris</taxon>
    </lineage>
</organism>
<keyword evidence="2" id="KW-1185">Reference proteome</keyword>
<dbReference type="AlphaFoldDB" id="A0AAV4N7Y8"/>
<gene>
    <name evidence="1" type="ORF">CEXT_619501</name>
</gene>
<dbReference type="EMBL" id="BPLR01002953">
    <property type="protein sequence ID" value="GIX79602.1"/>
    <property type="molecule type" value="Genomic_DNA"/>
</dbReference>
<protein>
    <submittedName>
        <fullName evidence="1">Uncharacterized protein</fullName>
    </submittedName>
</protein>
<name>A0AAV4N7Y8_CAEEX</name>
<accession>A0AAV4N7Y8</accession>
<evidence type="ECO:0000313" key="2">
    <source>
        <dbReference type="Proteomes" id="UP001054945"/>
    </source>
</evidence>
<comment type="caution">
    <text evidence="1">The sequence shown here is derived from an EMBL/GenBank/DDBJ whole genome shotgun (WGS) entry which is preliminary data.</text>
</comment>